<dbReference type="Proteomes" id="UP000247536">
    <property type="component" value="Unassembled WGS sequence"/>
</dbReference>
<evidence type="ECO:0000256" key="1">
    <source>
        <dbReference type="ARBA" id="ARBA00023015"/>
    </source>
</evidence>
<dbReference type="InterPro" id="IPR000524">
    <property type="entry name" value="Tscrpt_reg_HTH_GntR"/>
</dbReference>
<dbReference type="InterPro" id="IPR008920">
    <property type="entry name" value="TF_FadR/GntR_C"/>
</dbReference>
<evidence type="ECO:0000313" key="6">
    <source>
        <dbReference type="Proteomes" id="UP000247536"/>
    </source>
</evidence>
<sequence length="254" mass="27691">MSQRRSNMAQASEAAPKQQTLKALSGLRDLVLKGEIEPGERLSEVALAARLNVSRTPLRAALQKLEQEGLVTLIPSGGYSVRSFTRQDVIDAIELRGVLEGMAARLAAERGVAPLQLKTIMSVVETLDGVVTTDPKAMDFARYEALNAEFHGLLADLCGSEVLRREIERMTSLPFASPNAFVNTEMDVPTFHRSLLVAQAQHKAIVSAITLREGARAEALAREHARLARQNLDFVLEEQPDLRGKVLALALMSG</sequence>
<dbReference type="Pfam" id="PF07729">
    <property type="entry name" value="FCD"/>
    <property type="match status" value="1"/>
</dbReference>
<dbReference type="InterPro" id="IPR036390">
    <property type="entry name" value="WH_DNA-bd_sf"/>
</dbReference>
<evidence type="ECO:0000256" key="3">
    <source>
        <dbReference type="ARBA" id="ARBA00023163"/>
    </source>
</evidence>
<reference evidence="5 6" key="1">
    <citation type="submission" date="2018-06" db="EMBL/GenBank/DDBJ databases">
        <title>Rhizobium wuzhouense sp. nov., isolated from roots of Oryza officinalis.</title>
        <authorList>
            <person name="Yuan T."/>
        </authorList>
    </citation>
    <scope>NUCLEOTIDE SEQUENCE [LARGE SCALE GENOMIC DNA]</scope>
    <source>
        <strain evidence="5 6">W44</strain>
    </source>
</reference>
<keyword evidence="3" id="KW-0804">Transcription</keyword>
<dbReference type="PANTHER" id="PTHR43537">
    <property type="entry name" value="TRANSCRIPTIONAL REGULATOR, GNTR FAMILY"/>
    <property type="match status" value="1"/>
</dbReference>
<dbReference type="SMART" id="SM00345">
    <property type="entry name" value="HTH_GNTR"/>
    <property type="match status" value="1"/>
</dbReference>
<keyword evidence="6" id="KW-1185">Reference proteome</keyword>
<keyword evidence="2" id="KW-0238">DNA-binding</keyword>
<dbReference type="InterPro" id="IPR036388">
    <property type="entry name" value="WH-like_DNA-bd_sf"/>
</dbReference>
<dbReference type="Pfam" id="PF00392">
    <property type="entry name" value="GntR"/>
    <property type="match status" value="1"/>
</dbReference>
<dbReference type="SUPFAM" id="SSF48008">
    <property type="entry name" value="GntR ligand-binding domain-like"/>
    <property type="match status" value="1"/>
</dbReference>
<evidence type="ECO:0000313" key="5">
    <source>
        <dbReference type="EMBL" id="PYB72477.1"/>
    </source>
</evidence>
<dbReference type="Gene3D" id="1.20.120.530">
    <property type="entry name" value="GntR ligand-binding domain-like"/>
    <property type="match status" value="1"/>
</dbReference>
<proteinExistence type="predicted"/>
<dbReference type="PRINTS" id="PR00035">
    <property type="entry name" value="HTHGNTR"/>
</dbReference>
<evidence type="ECO:0000256" key="2">
    <source>
        <dbReference type="ARBA" id="ARBA00023125"/>
    </source>
</evidence>
<dbReference type="EMBL" id="QJRY01000005">
    <property type="protein sequence ID" value="PYB72477.1"/>
    <property type="molecule type" value="Genomic_DNA"/>
</dbReference>
<dbReference type="CDD" id="cd07377">
    <property type="entry name" value="WHTH_GntR"/>
    <property type="match status" value="1"/>
</dbReference>
<dbReference type="PANTHER" id="PTHR43537:SF49">
    <property type="entry name" value="TRANSCRIPTIONAL REGULATORY PROTEIN"/>
    <property type="match status" value="1"/>
</dbReference>
<accession>A0ABX5NU33</accession>
<evidence type="ECO:0000259" key="4">
    <source>
        <dbReference type="PROSITE" id="PS50949"/>
    </source>
</evidence>
<name>A0ABX5NU33_9HYPH</name>
<dbReference type="InterPro" id="IPR011711">
    <property type="entry name" value="GntR_C"/>
</dbReference>
<keyword evidence="1" id="KW-0805">Transcription regulation</keyword>
<comment type="caution">
    <text evidence="5">The sequence shown here is derived from an EMBL/GenBank/DDBJ whole genome shotgun (WGS) entry which is preliminary data.</text>
</comment>
<protein>
    <submittedName>
        <fullName evidence="5">GntR family transcriptional regulator</fullName>
    </submittedName>
</protein>
<feature type="domain" description="HTH gntR-type" evidence="4">
    <location>
        <begin position="17"/>
        <end position="84"/>
    </location>
</feature>
<gene>
    <name evidence="5" type="ORF">DMY87_15225</name>
</gene>
<dbReference type="Gene3D" id="1.10.10.10">
    <property type="entry name" value="Winged helix-like DNA-binding domain superfamily/Winged helix DNA-binding domain"/>
    <property type="match status" value="1"/>
</dbReference>
<dbReference type="SUPFAM" id="SSF46785">
    <property type="entry name" value="Winged helix' DNA-binding domain"/>
    <property type="match status" value="1"/>
</dbReference>
<dbReference type="PROSITE" id="PS50949">
    <property type="entry name" value="HTH_GNTR"/>
    <property type="match status" value="1"/>
</dbReference>
<dbReference type="SMART" id="SM00895">
    <property type="entry name" value="FCD"/>
    <property type="match status" value="1"/>
</dbReference>
<organism evidence="5 6">
    <name type="scientific">Rhizobium wuzhouense</name>
    <dbReference type="NCBI Taxonomy" id="1986026"/>
    <lineage>
        <taxon>Bacteria</taxon>
        <taxon>Pseudomonadati</taxon>
        <taxon>Pseudomonadota</taxon>
        <taxon>Alphaproteobacteria</taxon>
        <taxon>Hyphomicrobiales</taxon>
        <taxon>Rhizobiaceae</taxon>
        <taxon>Rhizobium/Agrobacterium group</taxon>
        <taxon>Rhizobium</taxon>
    </lineage>
</organism>